<sequence length="183" mass="20699">MKLEKWVETSLFNSRWLLAPLYVGLAGALFLLLVKFIQKFIKIVPTILESTSTELLLNILGLIDIVLIANLLLIIIFSGYENFVSKIDMIEDHVDRPEWMGKIDYTALKLKVIGSIVAISSIELLKAFISVYDGVIDTNKVKWLVIIHLTFVISGVLFALMERILHPPHAHSPEPARELPDHN</sequence>
<dbReference type="OrthoDB" id="9783569at2"/>
<accession>A0A090AJQ3</accession>
<dbReference type="Pfam" id="PF03350">
    <property type="entry name" value="UPF0114"/>
    <property type="match status" value="1"/>
</dbReference>
<evidence type="ECO:0000313" key="8">
    <source>
        <dbReference type="EMBL" id="BAP55772.1"/>
    </source>
</evidence>
<evidence type="ECO:0000313" key="9">
    <source>
        <dbReference type="Proteomes" id="UP000031623"/>
    </source>
</evidence>
<keyword evidence="4 7" id="KW-0812">Transmembrane</keyword>
<organism evidence="8 9">
    <name type="scientific">Thioploca ingrica</name>
    <dbReference type="NCBI Taxonomy" id="40754"/>
    <lineage>
        <taxon>Bacteria</taxon>
        <taxon>Pseudomonadati</taxon>
        <taxon>Pseudomonadota</taxon>
        <taxon>Gammaproteobacteria</taxon>
        <taxon>Thiotrichales</taxon>
        <taxon>Thiotrichaceae</taxon>
        <taxon>Thioploca</taxon>
    </lineage>
</organism>
<dbReference type="KEGG" id="tig:THII_1475"/>
<dbReference type="HAMAP" id="MF_00143">
    <property type="entry name" value="UPF0114"/>
    <property type="match status" value="1"/>
</dbReference>
<feature type="transmembrane region" description="Helical" evidence="7">
    <location>
        <begin position="141"/>
        <end position="161"/>
    </location>
</feature>
<dbReference type="HOGENOM" id="CLU_097887_1_0_6"/>
<dbReference type="Proteomes" id="UP000031623">
    <property type="component" value="Chromosome"/>
</dbReference>
<keyword evidence="5 7" id="KW-1133">Transmembrane helix</keyword>
<evidence type="ECO:0000256" key="4">
    <source>
        <dbReference type="ARBA" id="ARBA00022692"/>
    </source>
</evidence>
<feature type="transmembrane region" description="Helical" evidence="7">
    <location>
        <begin position="110"/>
        <end position="129"/>
    </location>
</feature>
<evidence type="ECO:0000256" key="6">
    <source>
        <dbReference type="ARBA" id="ARBA00023136"/>
    </source>
</evidence>
<feature type="transmembrane region" description="Helical" evidence="7">
    <location>
        <begin position="16"/>
        <end position="34"/>
    </location>
</feature>
<dbReference type="AlphaFoldDB" id="A0A090AJQ3"/>
<dbReference type="EMBL" id="AP014633">
    <property type="protein sequence ID" value="BAP55772.1"/>
    <property type="molecule type" value="Genomic_DNA"/>
</dbReference>
<dbReference type="PANTHER" id="PTHR38596">
    <property type="entry name" value="UPF0114 PROTEIN YQHA"/>
    <property type="match status" value="1"/>
</dbReference>
<dbReference type="InterPro" id="IPR020761">
    <property type="entry name" value="UPF0114_bac"/>
</dbReference>
<evidence type="ECO:0000256" key="1">
    <source>
        <dbReference type="ARBA" id="ARBA00004651"/>
    </source>
</evidence>
<gene>
    <name evidence="8" type="ORF">THII_1475</name>
</gene>
<proteinExistence type="inferred from homology"/>
<keyword evidence="6 7" id="KW-0472">Membrane</keyword>
<evidence type="ECO:0000256" key="3">
    <source>
        <dbReference type="ARBA" id="ARBA00022475"/>
    </source>
</evidence>
<dbReference type="GO" id="GO:0005886">
    <property type="term" value="C:plasma membrane"/>
    <property type="evidence" value="ECO:0007669"/>
    <property type="project" value="UniProtKB-SubCell"/>
</dbReference>
<evidence type="ECO:0000256" key="2">
    <source>
        <dbReference type="ARBA" id="ARBA00005774"/>
    </source>
</evidence>
<dbReference type="NCBIfam" id="TIGR00645">
    <property type="entry name" value="HI0507"/>
    <property type="match status" value="1"/>
</dbReference>
<dbReference type="PANTHER" id="PTHR38596:SF1">
    <property type="entry name" value="UPF0114 PROTEIN YQHA"/>
    <property type="match status" value="1"/>
</dbReference>
<evidence type="ECO:0000256" key="5">
    <source>
        <dbReference type="ARBA" id="ARBA00022989"/>
    </source>
</evidence>
<comment type="similarity">
    <text evidence="2 7">Belongs to the UPF0114 family.</text>
</comment>
<evidence type="ECO:0000256" key="7">
    <source>
        <dbReference type="HAMAP-Rule" id="MF_00143"/>
    </source>
</evidence>
<protein>
    <recommendedName>
        <fullName evidence="7">UPF0114 protein THII_1475</fullName>
    </recommendedName>
</protein>
<dbReference type="STRING" id="40754.THII_1475"/>
<keyword evidence="9" id="KW-1185">Reference proteome</keyword>
<feature type="transmembrane region" description="Helical" evidence="7">
    <location>
        <begin position="55"/>
        <end position="80"/>
    </location>
</feature>
<name>A0A090AJQ3_9GAMM</name>
<comment type="subcellular location">
    <subcellularLocation>
        <location evidence="1 7">Cell membrane</location>
        <topology evidence="1 7">Multi-pass membrane protein</topology>
    </subcellularLocation>
</comment>
<reference evidence="8 9" key="1">
    <citation type="journal article" date="2014" name="ISME J.">
        <title>Ecophysiology of Thioploca ingrica as revealed by the complete genome sequence supplemented with proteomic evidence.</title>
        <authorList>
            <person name="Kojima H."/>
            <person name="Ogura Y."/>
            <person name="Yamamoto N."/>
            <person name="Togashi T."/>
            <person name="Mori H."/>
            <person name="Watanabe T."/>
            <person name="Nemoto F."/>
            <person name="Kurokawa K."/>
            <person name="Hayashi T."/>
            <person name="Fukui M."/>
        </authorList>
    </citation>
    <scope>NUCLEOTIDE SEQUENCE [LARGE SCALE GENOMIC DNA]</scope>
</reference>
<keyword evidence="3 7" id="KW-1003">Cell membrane</keyword>
<dbReference type="InterPro" id="IPR005134">
    <property type="entry name" value="UPF0114"/>
</dbReference>